<proteinExistence type="predicted"/>
<name>N1PM48_DOTSN</name>
<keyword evidence="1" id="KW-0378">Hydrolase</keyword>
<sequence>MAASEKVAITPAQRLGKRELGPYAFEERMPARLVSMLTHEGDANRFSGVIERLAGLIEHDQNVETAYLCSKAVDQIWKLPDEGPHFCGYRNIQMLWSVLHAIGHDGLDSQASRPSVLDIQDMIEKAWDAGFNEHGRAATGGVRGTRKYIGTSEAEALMLSLRIPCTGRVFDGKGAWDRLLDSIDVYFSSAARDSIYGKVRVTGCMPIFLQRPKHSITVVGFERTRSGKRRLLFFDPAWRPPAHIMRPLDFKLSGMRASLTHRMYRKNQWVLNKSFQAFETLEILRE</sequence>
<dbReference type="OMA" id="LEICPNI"/>
<dbReference type="Proteomes" id="UP000016933">
    <property type="component" value="Unassembled WGS sequence"/>
</dbReference>
<dbReference type="eggNOG" id="KOG4696">
    <property type="taxonomic scope" value="Eukaryota"/>
</dbReference>
<evidence type="ECO:0000313" key="4">
    <source>
        <dbReference type="Proteomes" id="UP000016933"/>
    </source>
</evidence>
<reference evidence="4" key="1">
    <citation type="journal article" date="2012" name="PLoS Genet.">
        <title>The genomes of the fungal plant pathogens Cladosporium fulvum and Dothistroma septosporum reveal adaptation to different hosts and lifestyles but also signatures of common ancestry.</title>
        <authorList>
            <person name="de Wit P.J.G.M."/>
            <person name="van der Burgt A."/>
            <person name="Oekmen B."/>
            <person name="Stergiopoulos I."/>
            <person name="Abd-Elsalam K.A."/>
            <person name="Aerts A.L."/>
            <person name="Bahkali A.H."/>
            <person name="Beenen H.G."/>
            <person name="Chettri P."/>
            <person name="Cox M.P."/>
            <person name="Datema E."/>
            <person name="de Vries R.P."/>
            <person name="Dhillon B."/>
            <person name="Ganley A.R."/>
            <person name="Griffiths S.A."/>
            <person name="Guo Y."/>
            <person name="Hamelin R.C."/>
            <person name="Henrissat B."/>
            <person name="Kabir M.S."/>
            <person name="Jashni M.K."/>
            <person name="Kema G."/>
            <person name="Klaubauf S."/>
            <person name="Lapidus A."/>
            <person name="Levasseur A."/>
            <person name="Lindquist E."/>
            <person name="Mehrabi R."/>
            <person name="Ohm R.A."/>
            <person name="Owen T.J."/>
            <person name="Salamov A."/>
            <person name="Schwelm A."/>
            <person name="Schijlen E."/>
            <person name="Sun H."/>
            <person name="van den Burg H.A."/>
            <person name="van Ham R.C.H.J."/>
            <person name="Zhang S."/>
            <person name="Goodwin S.B."/>
            <person name="Grigoriev I.V."/>
            <person name="Collemare J."/>
            <person name="Bradshaw R.E."/>
        </authorList>
    </citation>
    <scope>NUCLEOTIDE SEQUENCE [LARGE SCALE GENOMIC DNA]</scope>
    <source>
        <strain evidence="4">NZE10 / CBS 128990</strain>
    </source>
</reference>
<dbReference type="GO" id="GO:0016787">
    <property type="term" value="F:hydrolase activity"/>
    <property type="evidence" value="ECO:0007669"/>
    <property type="project" value="UniProtKB-KW"/>
</dbReference>
<dbReference type="Pfam" id="PF07910">
    <property type="entry name" value="Peptidase_C78"/>
    <property type="match status" value="1"/>
</dbReference>
<feature type="domain" description="UFSP1/2/DUB catalytic" evidence="2">
    <location>
        <begin position="65"/>
        <end position="249"/>
    </location>
</feature>
<gene>
    <name evidence="3" type="ORF">DOTSEDRAFT_72042</name>
</gene>
<evidence type="ECO:0000313" key="3">
    <source>
        <dbReference type="EMBL" id="EME44426.1"/>
    </source>
</evidence>
<organism evidence="3 4">
    <name type="scientific">Dothistroma septosporum (strain NZE10 / CBS 128990)</name>
    <name type="common">Red band needle blight fungus</name>
    <name type="synonym">Mycosphaerella pini</name>
    <dbReference type="NCBI Taxonomy" id="675120"/>
    <lineage>
        <taxon>Eukaryota</taxon>
        <taxon>Fungi</taxon>
        <taxon>Dikarya</taxon>
        <taxon>Ascomycota</taxon>
        <taxon>Pezizomycotina</taxon>
        <taxon>Dothideomycetes</taxon>
        <taxon>Dothideomycetidae</taxon>
        <taxon>Mycosphaerellales</taxon>
        <taxon>Mycosphaerellaceae</taxon>
        <taxon>Dothistroma</taxon>
    </lineage>
</organism>
<dbReference type="STRING" id="675120.N1PM48"/>
<dbReference type="OrthoDB" id="288987at2759"/>
<dbReference type="EMBL" id="KB446539">
    <property type="protein sequence ID" value="EME44426.1"/>
    <property type="molecule type" value="Genomic_DNA"/>
</dbReference>
<reference evidence="3 4" key="2">
    <citation type="journal article" date="2012" name="PLoS Pathog.">
        <title>Diverse lifestyles and strategies of plant pathogenesis encoded in the genomes of eighteen Dothideomycetes fungi.</title>
        <authorList>
            <person name="Ohm R.A."/>
            <person name="Feau N."/>
            <person name="Henrissat B."/>
            <person name="Schoch C.L."/>
            <person name="Horwitz B.A."/>
            <person name="Barry K.W."/>
            <person name="Condon B.J."/>
            <person name="Copeland A.C."/>
            <person name="Dhillon B."/>
            <person name="Glaser F."/>
            <person name="Hesse C.N."/>
            <person name="Kosti I."/>
            <person name="LaButti K."/>
            <person name="Lindquist E.A."/>
            <person name="Lucas S."/>
            <person name="Salamov A.A."/>
            <person name="Bradshaw R.E."/>
            <person name="Ciuffetti L."/>
            <person name="Hamelin R.C."/>
            <person name="Kema G.H.J."/>
            <person name="Lawrence C."/>
            <person name="Scott J.A."/>
            <person name="Spatafora J.W."/>
            <person name="Turgeon B.G."/>
            <person name="de Wit P.J.G.M."/>
            <person name="Zhong S."/>
            <person name="Goodwin S.B."/>
            <person name="Grigoriev I.V."/>
        </authorList>
    </citation>
    <scope>NUCLEOTIDE SEQUENCE [LARGE SCALE GENOMIC DNA]</scope>
    <source>
        <strain evidence="4">NZE10 / CBS 128990</strain>
    </source>
</reference>
<accession>N1PM48</accession>
<evidence type="ECO:0000259" key="2">
    <source>
        <dbReference type="Pfam" id="PF07910"/>
    </source>
</evidence>
<dbReference type="Gene3D" id="3.90.70.130">
    <property type="match status" value="1"/>
</dbReference>
<dbReference type="HOGENOM" id="CLU_013053_0_0_1"/>
<evidence type="ECO:0000256" key="1">
    <source>
        <dbReference type="ARBA" id="ARBA00022801"/>
    </source>
</evidence>
<protein>
    <recommendedName>
        <fullName evidence="2">UFSP1/2/DUB catalytic domain-containing protein</fullName>
    </recommendedName>
</protein>
<keyword evidence="4" id="KW-1185">Reference proteome</keyword>
<dbReference type="InterPro" id="IPR012462">
    <property type="entry name" value="UFSP1/2_DUB_cat"/>
</dbReference>
<dbReference type="AlphaFoldDB" id="N1PM48"/>